<evidence type="ECO:0000256" key="1">
    <source>
        <dbReference type="ARBA" id="ARBA00022737"/>
    </source>
</evidence>
<dbReference type="PROSITE" id="PS50297">
    <property type="entry name" value="ANK_REP_REGION"/>
    <property type="match status" value="3"/>
</dbReference>
<keyword evidence="4" id="KW-1185">Reference proteome</keyword>
<dbReference type="Gene3D" id="1.25.40.20">
    <property type="entry name" value="Ankyrin repeat-containing domain"/>
    <property type="match status" value="2"/>
</dbReference>
<evidence type="ECO:0000313" key="5">
    <source>
        <dbReference type="RefSeq" id="XP_002740656.1"/>
    </source>
</evidence>
<dbReference type="InterPro" id="IPR036770">
    <property type="entry name" value="Ankyrin_rpt-contain_sf"/>
</dbReference>
<dbReference type="Proteomes" id="UP000694865">
    <property type="component" value="Unplaced"/>
</dbReference>
<dbReference type="SUPFAM" id="SSF48403">
    <property type="entry name" value="Ankyrin repeat"/>
    <property type="match status" value="1"/>
</dbReference>
<evidence type="ECO:0000313" key="4">
    <source>
        <dbReference type="Proteomes" id="UP000694865"/>
    </source>
</evidence>
<dbReference type="Pfam" id="PF12796">
    <property type="entry name" value="Ank_2"/>
    <property type="match status" value="1"/>
</dbReference>
<dbReference type="RefSeq" id="XP_006823946.1">
    <property type="nucleotide sequence ID" value="XM_006823883.1"/>
</dbReference>
<sequence length="182" mass="19900">MDDAHGHSHDENGACCSSEGQAAYSSVTQTLEEMEFERGIWTAAMSGDVEEVRKYLDKDGDPNVQDSSGYTALHYASRNGHEEICRLLLDKGADPNLQTKSGVTPLHRAVYCCHVTIVKLLLNNRADPTITDDDGKSPLHKAAEKGDYVISQMLVSVNTAVGEAIKDIIDYKDNMASGLRTR</sequence>
<feature type="repeat" description="ANK" evidence="3">
    <location>
        <begin position="134"/>
        <end position="156"/>
    </location>
</feature>
<keyword evidence="1" id="KW-0677">Repeat</keyword>
<evidence type="ECO:0000256" key="3">
    <source>
        <dbReference type="PROSITE-ProRule" id="PRU00023"/>
    </source>
</evidence>
<dbReference type="InterPro" id="IPR002110">
    <property type="entry name" value="Ankyrin_rpt"/>
</dbReference>
<evidence type="ECO:0000313" key="6">
    <source>
        <dbReference type="RefSeq" id="XP_006823946.1"/>
    </source>
</evidence>
<accession>A0ABM0GZ79</accession>
<dbReference type="SMART" id="SM00248">
    <property type="entry name" value="ANK"/>
    <property type="match status" value="3"/>
</dbReference>
<dbReference type="RefSeq" id="XP_002740656.1">
    <property type="nucleotide sequence ID" value="XM_002740610.2"/>
</dbReference>
<proteinExistence type="predicted"/>
<gene>
    <name evidence="5 6" type="primary">LOC100377648</name>
</gene>
<dbReference type="GeneID" id="100377648"/>
<organism evidence="4 5">
    <name type="scientific">Saccoglossus kowalevskii</name>
    <name type="common">Acorn worm</name>
    <dbReference type="NCBI Taxonomy" id="10224"/>
    <lineage>
        <taxon>Eukaryota</taxon>
        <taxon>Metazoa</taxon>
        <taxon>Hemichordata</taxon>
        <taxon>Enteropneusta</taxon>
        <taxon>Harrimaniidae</taxon>
        <taxon>Saccoglossus</taxon>
    </lineage>
</organism>
<reference evidence="5 6" key="1">
    <citation type="submission" date="2025-05" db="UniProtKB">
        <authorList>
            <consortium name="RefSeq"/>
        </authorList>
    </citation>
    <scope>IDENTIFICATION</scope>
    <source>
        <tissue evidence="5 6">Testes</tissue>
    </source>
</reference>
<feature type="repeat" description="ANK" evidence="3">
    <location>
        <begin position="68"/>
        <end position="100"/>
    </location>
</feature>
<keyword evidence="2 3" id="KW-0040">ANK repeat</keyword>
<dbReference type="PANTHER" id="PTHR24171:SF9">
    <property type="entry name" value="ANKYRIN REPEAT DOMAIN-CONTAINING PROTEIN 39"/>
    <property type="match status" value="1"/>
</dbReference>
<feature type="repeat" description="ANK" evidence="3">
    <location>
        <begin position="101"/>
        <end position="133"/>
    </location>
</feature>
<dbReference type="PANTHER" id="PTHR24171">
    <property type="entry name" value="ANKYRIN REPEAT DOMAIN-CONTAINING PROTEIN 39-RELATED"/>
    <property type="match status" value="1"/>
</dbReference>
<dbReference type="PROSITE" id="PS50088">
    <property type="entry name" value="ANK_REPEAT"/>
    <property type="match status" value="3"/>
</dbReference>
<dbReference type="PRINTS" id="PR01415">
    <property type="entry name" value="ANKYRIN"/>
</dbReference>
<protein>
    <submittedName>
        <fullName evidence="5">Ankyrin repeat domain-containing protein 39-like isoform X1</fullName>
    </submittedName>
    <submittedName>
        <fullName evidence="6">Ankyrin repeat domain-containing protein 39-like isoform X2</fullName>
    </submittedName>
</protein>
<name>A0ABM0GZ79_SACKO</name>
<evidence type="ECO:0000256" key="2">
    <source>
        <dbReference type="ARBA" id="ARBA00023043"/>
    </source>
</evidence>